<evidence type="ECO:0000256" key="8">
    <source>
        <dbReference type="ARBA" id="ARBA00022801"/>
    </source>
</evidence>
<evidence type="ECO:0000256" key="11">
    <source>
        <dbReference type="ARBA" id="ARBA00023204"/>
    </source>
</evidence>
<evidence type="ECO:0000313" key="13">
    <source>
        <dbReference type="EMBL" id="OEH85358.1"/>
    </source>
</evidence>
<dbReference type="SUPFAM" id="SSF52141">
    <property type="entry name" value="Uracil-DNA glycosylase-like"/>
    <property type="match status" value="1"/>
</dbReference>
<sequence length="188" mass="21565">MRDWDELYHACRNCKSCNLYQTRKNVVIGMGNRDADVMLIGEAPGRQEESIGLPFAGAAGMLLDKMVASIGWSRDQVYIANVVKCHPPKNRDPLKAEVDACMNHLRHQVRFVKPKFIICLGRIAAQAVIDPNFLITAQRGQWFEKKGYLMTAIYHPSSLLRDESKKQPAWEDLKKIRKRYDQYLKTGQ</sequence>
<dbReference type="GO" id="GO:0046872">
    <property type="term" value="F:metal ion binding"/>
    <property type="evidence" value="ECO:0007669"/>
    <property type="project" value="UniProtKB-KW"/>
</dbReference>
<dbReference type="GO" id="GO:0006281">
    <property type="term" value="P:DNA repair"/>
    <property type="evidence" value="ECO:0007669"/>
    <property type="project" value="UniProtKB-KW"/>
</dbReference>
<evidence type="ECO:0000256" key="5">
    <source>
        <dbReference type="ARBA" id="ARBA00022485"/>
    </source>
</evidence>
<dbReference type="STRING" id="1390249.BHU72_04500"/>
<evidence type="ECO:0000256" key="9">
    <source>
        <dbReference type="ARBA" id="ARBA00023004"/>
    </source>
</evidence>
<accession>A0A1E5L5L4</accession>
<dbReference type="InterPro" id="IPR005122">
    <property type="entry name" value="Uracil-DNA_glycosylase-like"/>
</dbReference>
<protein>
    <recommendedName>
        <fullName evidence="4">Type-4 uracil-DNA glycosylase</fullName>
        <ecNumber evidence="3">3.2.2.27</ecNumber>
    </recommendedName>
</protein>
<evidence type="ECO:0000256" key="3">
    <source>
        <dbReference type="ARBA" id="ARBA00012030"/>
    </source>
</evidence>
<keyword evidence="14" id="KW-1185">Reference proteome</keyword>
<dbReference type="InterPro" id="IPR005273">
    <property type="entry name" value="Ura-DNA_glyco_family4"/>
</dbReference>
<keyword evidence="7" id="KW-0227">DNA damage</keyword>
<dbReference type="InterPro" id="IPR051536">
    <property type="entry name" value="UDG_Type-4/5"/>
</dbReference>
<keyword evidence="8" id="KW-0378">Hydrolase</keyword>
<evidence type="ECO:0000256" key="6">
    <source>
        <dbReference type="ARBA" id="ARBA00022723"/>
    </source>
</evidence>
<dbReference type="NCBIfam" id="TIGR00758">
    <property type="entry name" value="UDG_fam4"/>
    <property type="match status" value="1"/>
</dbReference>
<reference evidence="13 14" key="1">
    <citation type="submission" date="2016-09" db="EMBL/GenBank/DDBJ databases">
        <title>Desulfuribacillus arsenicus sp. nov., an obligately anaerobic, dissimilatory arsenic- and antimonate-reducing bacterium isolated from anoxic sediments.</title>
        <authorList>
            <person name="Abin C.A."/>
            <person name="Hollibaugh J.T."/>
        </authorList>
    </citation>
    <scope>NUCLEOTIDE SEQUENCE [LARGE SCALE GENOMIC DNA]</scope>
    <source>
        <strain evidence="13 14">MLFW-2</strain>
    </source>
</reference>
<keyword evidence="6" id="KW-0479">Metal-binding</keyword>
<evidence type="ECO:0000256" key="4">
    <source>
        <dbReference type="ARBA" id="ARBA00019403"/>
    </source>
</evidence>
<dbReference type="SMART" id="SM00986">
    <property type="entry name" value="UDG"/>
    <property type="match status" value="1"/>
</dbReference>
<evidence type="ECO:0000313" key="14">
    <source>
        <dbReference type="Proteomes" id="UP000095255"/>
    </source>
</evidence>
<dbReference type="GO" id="GO:0051539">
    <property type="term" value="F:4 iron, 4 sulfur cluster binding"/>
    <property type="evidence" value="ECO:0007669"/>
    <property type="project" value="UniProtKB-KW"/>
</dbReference>
<evidence type="ECO:0000256" key="1">
    <source>
        <dbReference type="ARBA" id="ARBA00001400"/>
    </source>
</evidence>
<dbReference type="Pfam" id="PF03167">
    <property type="entry name" value="UDG"/>
    <property type="match status" value="1"/>
</dbReference>
<name>A0A1E5L5L4_9FIRM</name>
<dbReference type="PANTHER" id="PTHR33693">
    <property type="entry name" value="TYPE-5 URACIL-DNA GLYCOSYLASE"/>
    <property type="match status" value="1"/>
</dbReference>
<comment type="similarity">
    <text evidence="2">Belongs to the uracil-DNA glycosylase (UDG) superfamily. Type 4 (UDGa) family.</text>
</comment>
<comment type="caution">
    <text evidence="13">The sequence shown here is derived from an EMBL/GenBank/DDBJ whole genome shotgun (WGS) entry which is preliminary data.</text>
</comment>
<dbReference type="Gene3D" id="3.40.470.10">
    <property type="entry name" value="Uracil-DNA glycosylase-like domain"/>
    <property type="match status" value="1"/>
</dbReference>
<evidence type="ECO:0000256" key="7">
    <source>
        <dbReference type="ARBA" id="ARBA00022763"/>
    </source>
</evidence>
<dbReference type="GO" id="GO:0004844">
    <property type="term" value="F:uracil DNA N-glycosylase activity"/>
    <property type="evidence" value="ECO:0007669"/>
    <property type="project" value="UniProtKB-EC"/>
</dbReference>
<dbReference type="OrthoDB" id="5290748at2"/>
<dbReference type="AlphaFoldDB" id="A0A1E5L5L4"/>
<dbReference type="EMBL" id="MJAT01000022">
    <property type="protein sequence ID" value="OEH85358.1"/>
    <property type="molecule type" value="Genomic_DNA"/>
</dbReference>
<dbReference type="RefSeq" id="WP_069702184.1">
    <property type="nucleotide sequence ID" value="NZ_MJAT01000022.1"/>
</dbReference>
<proteinExistence type="inferred from homology"/>
<evidence type="ECO:0000259" key="12">
    <source>
        <dbReference type="SMART" id="SM00986"/>
    </source>
</evidence>
<gene>
    <name evidence="13" type="ORF">BHU72_04500</name>
</gene>
<evidence type="ECO:0000256" key="10">
    <source>
        <dbReference type="ARBA" id="ARBA00023014"/>
    </source>
</evidence>
<dbReference type="CDD" id="cd10030">
    <property type="entry name" value="UDG-F4_TTUDGA_SPO1dp_like"/>
    <property type="match status" value="1"/>
</dbReference>
<dbReference type="Proteomes" id="UP000095255">
    <property type="component" value="Unassembled WGS sequence"/>
</dbReference>
<organism evidence="13 14">
    <name type="scientific">Desulfuribacillus stibiiarsenatis</name>
    <dbReference type="NCBI Taxonomy" id="1390249"/>
    <lineage>
        <taxon>Bacteria</taxon>
        <taxon>Bacillati</taxon>
        <taxon>Bacillota</taxon>
        <taxon>Desulfuribacillia</taxon>
        <taxon>Desulfuribacillales</taxon>
        <taxon>Desulfuribacillaceae</taxon>
        <taxon>Desulfuribacillus</taxon>
    </lineage>
</organism>
<comment type="catalytic activity">
    <reaction evidence="1">
        <text>Hydrolyzes single-stranded DNA or mismatched double-stranded DNA and polynucleotides, releasing free uracil.</text>
        <dbReference type="EC" id="3.2.2.27"/>
    </reaction>
</comment>
<dbReference type="SMART" id="SM00987">
    <property type="entry name" value="UreE_C"/>
    <property type="match status" value="1"/>
</dbReference>
<keyword evidence="5" id="KW-0004">4Fe-4S</keyword>
<keyword evidence="10" id="KW-0411">Iron-sulfur</keyword>
<evidence type="ECO:0000256" key="2">
    <source>
        <dbReference type="ARBA" id="ARBA00006521"/>
    </source>
</evidence>
<dbReference type="InterPro" id="IPR036895">
    <property type="entry name" value="Uracil-DNA_glycosylase-like_sf"/>
</dbReference>
<keyword evidence="11" id="KW-0234">DNA repair</keyword>
<dbReference type="PANTHER" id="PTHR33693:SF1">
    <property type="entry name" value="TYPE-4 URACIL-DNA GLYCOSYLASE"/>
    <property type="match status" value="1"/>
</dbReference>
<feature type="domain" description="Uracil-DNA glycosylase-like" evidence="12">
    <location>
        <begin position="28"/>
        <end position="174"/>
    </location>
</feature>
<dbReference type="EC" id="3.2.2.27" evidence="3"/>
<keyword evidence="9" id="KW-0408">Iron</keyword>